<reference evidence="2 3" key="1">
    <citation type="journal article" date="2019" name="Front. Genet.">
        <title>Whole-Genome Sequencing of the Opportunistic Yeast Pathogen Candida inconspicua Uncovers Its Hybrid Origin.</title>
        <authorList>
            <person name="Mixao V."/>
            <person name="Hansen A.P."/>
            <person name="Saus E."/>
            <person name="Boekhout T."/>
            <person name="Lass-Florl C."/>
            <person name="Gabaldon T."/>
        </authorList>
    </citation>
    <scope>NUCLEOTIDE SEQUENCE [LARGE SCALE GENOMIC DNA]</scope>
    <source>
        <strain evidence="2 3">CBS 180</strain>
    </source>
</reference>
<name>A0A4T0X3V4_9ASCO</name>
<proteinExistence type="predicted"/>
<evidence type="ECO:0000313" key="2">
    <source>
        <dbReference type="EMBL" id="TID30091.1"/>
    </source>
</evidence>
<feature type="region of interest" description="Disordered" evidence="1">
    <location>
        <begin position="21"/>
        <end position="53"/>
    </location>
</feature>
<dbReference type="Proteomes" id="UP000307173">
    <property type="component" value="Unassembled WGS sequence"/>
</dbReference>
<evidence type="ECO:0000313" key="3">
    <source>
        <dbReference type="Proteomes" id="UP000307173"/>
    </source>
</evidence>
<evidence type="ECO:0000256" key="1">
    <source>
        <dbReference type="SAM" id="MobiDB-lite"/>
    </source>
</evidence>
<dbReference type="EMBL" id="SELW01000203">
    <property type="protein sequence ID" value="TID30091.1"/>
    <property type="molecule type" value="Genomic_DNA"/>
</dbReference>
<feature type="compositionally biased region" description="Polar residues" evidence="1">
    <location>
        <begin position="21"/>
        <end position="33"/>
    </location>
</feature>
<protein>
    <submittedName>
        <fullName evidence="2">Uncharacterized protein</fullName>
    </submittedName>
</protein>
<dbReference type="OrthoDB" id="417678at2759"/>
<organism evidence="2 3">
    <name type="scientific">Pichia inconspicua</name>
    <dbReference type="NCBI Taxonomy" id="52247"/>
    <lineage>
        <taxon>Eukaryota</taxon>
        <taxon>Fungi</taxon>
        <taxon>Dikarya</taxon>
        <taxon>Ascomycota</taxon>
        <taxon>Saccharomycotina</taxon>
        <taxon>Pichiomycetes</taxon>
        <taxon>Pichiales</taxon>
        <taxon>Pichiaceae</taxon>
        <taxon>Pichia</taxon>
    </lineage>
</organism>
<gene>
    <name evidence="2" type="ORF">CANINC_001315</name>
</gene>
<accession>A0A4T0X3V4</accession>
<keyword evidence="3" id="KW-1185">Reference proteome</keyword>
<dbReference type="AlphaFoldDB" id="A0A4T0X3V4"/>
<sequence>MDSTLEYSKGSDETAGCHNLITSNAKTDINTYVETPKSKSHSPPTNGASEPPNKMIKLNELAATGLSTESSHEKFSKAQDESPIGLIDVNQTTVSIKEETHINKLSKTATSVPSESKEEILSRSGREVGSIIDGSDLRQFLNKTLSTYLVEGLDEIVNLWENGEFEVENQNDNELKRKVVEKFANILKLLANR</sequence>
<comment type="caution">
    <text evidence="2">The sequence shown here is derived from an EMBL/GenBank/DDBJ whole genome shotgun (WGS) entry which is preliminary data.</text>
</comment>